<evidence type="ECO:0000256" key="1">
    <source>
        <dbReference type="SAM" id="SignalP"/>
    </source>
</evidence>
<dbReference type="InterPro" id="IPR029063">
    <property type="entry name" value="SAM-dependent_MTases_sf"/>
</dbReference>
<dbReference type="GO" id="GO:0008757">
    <property type="term" value="F:S-adenosylmethionine-dependent methyltransferase activity"/>
    <property type="evidence" value="ECO:0007669"/>
    <property type="project" value="InterPro"/>
</dbReference>
<dbReference type="PANTHER" id="PTHR43036:SF2">
    <property type="entry name" value="OS04G0481300 PROTEIN"/>
    <property type="match status" value="1"/>
</dbReference>
<evidence type="ECO:0000259" key="2">
    <source>
        <dbReference type="Pfam" id="PF08241"/>
    </source>
</evidence>
<dbReference type="OrthoDB" id="2013972at2759"/>
<feature type="chain" id="PRO_5040441561" evidence="1">
    <location>
        <begin position="28"/>
        <end position="327"/>
    </location>
</feature>
<keyword evidence="4" id="KW-1185">Reference proteome</keyword>
<protein>
    <submittedName>
        <fullName evidence="3">UbiE/COQ5 methyltransferase family</fullName>
    </submittedName>
</protein>
<dbReference type="GO" id="GO:0032259">
    <property type="term" value="P:methylation"/>
    <property type="evidence" value="ECO:0007669"/>
    <property type="project" value="UniProtKB-KW"/>
</dbReference>
<dbReference type="SUPFAM" id="SSF53335">
    <property type="entry name" value="S-adenosyl-L-methionine-dependent methyltransferases"/>
    <property type="match status" value="1"/>
</dbReference>
<dbReference type="CDD" id="cd02440">
    <property type="entry name" value="AdoMet_MTases"/>
    <property type="match status" value="1"/>
</dbReference>
<organism evidence="3 4">
    <name type="scientific">Seminavis robusta</name>
    <dbReference type="NCBI Taxonomy" id="568900"/>
    <lineage>
        <taxon>Eukaryota</taxon>
        <taxon>Sar</taxon>
        <taxon>Stramenopiles</taxon>
        <taxon>Ochrophyta</taxon>
        <taxon>Bacillariophyta</taxon>
        <taxon>Bacillariophyceae</taxon>
        <taxon>Bacillariophycidae</taxon>
        <taxon>Naviculales</taxon>
        <taxon>Naviculaceae</taxon>
        <taxon>Seminavis</taxon>
    </lineage>
</organism>
<gene>
    <name evidence="3" type="ORF">SEMRO_1323_G262680.1</name>
</gene>
<name>A0A9N8HTW3_9STRA</name>
<keyword evidence="3" id="KW-0489">Methyltransferase</keyword>
<feature type="domain" description="Methyltransferase type 11" evidence="2">
    <location>
        <begin position="204"/>
        <end position="257"/>
    </location>
</feature>
<keyword evidence="3" id="KW-0808">Transferase</keyword>
<reference evidence="3" key="1">
    <citation type="submission" date="2020-06" db="EMBL/GenBank/DDBJ databases">
        <authorList>
            <consortium name="Plant Systems Biology data submission"/>
        </authorList>
    </citation>
    <scope>NUCLEOTIDE SEQUENCE</scope>
    <source>
        <strain evidence="3">D6</strain>
    </source>
</reference>
<feature type="signal peptide" evidence="1">
    <location>
        <begin position="1"/>
        <end position="27"/>
    </location>
</feature>
<dbReference type="Gene3D" id="3.40.50.150">
    <property type="entry name" value="Vaccinia Virus protein VP39"/>
    <property type="match status" value="1"/>
</dbReference>
<dbReference type="AlphaFoldDB" id="A0A9N8HTW3"/>
<proteinExistence type="predicted"/>
<sequence length="327" mass="36189">MKQSLFCDQSSRMLLWWLLLTSSSSNALQPTGINVQPIPQQQQQEYSRRSFAMATASMVTLSLFPSANAQAMVINPKTGIALPEKEEIEQSIPVDWTDVENPFQSSSNRQFGRLDGSPDSMFYQAPRFVEHVDEPAVKTMTSYISQQAIPAAAAKVGDDDVRVLDLCSSWTSHIDLDAVGGRKPKRISGLGMNDKELAGNPVLDDWVVKDLNEDPKLPYEDNSFDVVLCQLSIDYLTKPLQVLQEASRVMRPGGTIHILFSNRLFLSKAIALWTGADDIDHAYTVGCYLHFCGGGFQNIQAKDLSIRKGKDRLIASDPLYVVTATKG</sequence>
<comment type="caution">
    <text evidence="3">The sequence shown here is derived from an EMBL/GenBank/DDBJ whole genome shotgun (WGS) entry which is preliminary data.</text>
</comment>
<dbReference type="Proteomes" id="UP001153069">
    <property type="component" value="Unassembled WGS sequence"/>
</dbReference>
<dbReference type="InterPro" id="IPR013216">
    <property type="entry name" value="Methyltransf_11"/>
</dbReference>
<keyword evidence="1" id="KW-0732">Signal</keyword>
<dbReference type="EMBL" id="CAICTM010001321">
    <property type="protein sequence ID" value="CAB9522613.1"/>
    <property type="molecule type" value="Genomic_DNA"/>
</dbReference>
<dbReference type="PANTHER" id="PTHR43036">
    <property type="entry name" value="OSJNBB0011N17.9 PROTEIN"/>
    <property type="match status" value="1"/>
</dbReference>
<evidence type="ECO:0000313" key="4">
    <source>
        <dbReference type="Proteomes" id="UP001153069"/>
    </source>
</evidence>
<evidence type="ECO:0000313" key="3">
    <source>
        <dbReference type="EMBL" id="CAB9522613.1"/>
    </source>
</evidence>
<dbReference type="Pfam" id="PF08241">
    <property type="entry name" value="Methyltransf_11"/>
    <property type="match status" value="1"/>
</dbReference>
<accession>A0A9N8HTW3</accession>